<dbReference type="RefSeq" id="WP_211041797.1">
    <property type="nucleotide sequence ID" value="NZ_JAELVF020000001.1"/>
</dbReference>
<gene>
    <name evidence="2" type="ORF">JGS22_015110</name>
</gene>
<reference evidence="2" key="1">
    <citation type="submission" date="2021-06" db="EMBL/GenBank/DDBJ databases">
        <title>Sequencing of actinobacteria type strains.</title>
        <authorList>
            <person name="Nguyen G.-S."/>
            <person name="Wentzel A."/>
        </authorList>
    </citation>
    <scope>NUCLEOTIDE SEQUENCE</scope>
    <source>
        <strain evidence="2">P38-E01</strain>
    </source>
</reference>
<keyword evidence="3" id="KW-1185">Reference proteome</keyword>
<accession>A0A949N9H1</accession>
<organism evidence="2 3">
    <name type="scientific">Streptomyces tardus</name>
    <dbReference type="NCBI Taxonomy" id="2780544"/>
    <lineage>
        <taxon>Bacteria</taxon>
        <taxon>Bacillati</taxon>
        <taxon>Actinomycetota</taxon>
        <taxon>Actinomycetes</taxon>
        <taxon>Kitasatosporales</taxon>
        <taxon>Streptomycetaceae</taxon>
        <taxon>Streptomyces</taxon>
    </lineage>
</organism>
<name>A0A949N9H1_9ACTN</name>
<proteinExistence type="predicted"/>
<feature type="domain" description="DUF317" evidence="1">
    <location>
        <begin position="77"/>
        <end position="140"/>
    </location>
</feature>
<dbReference type="AlphaFoldDB" id="A0A949N9H1"/>
<dbReference type="EMBL" id="JAELVF020000001">
    <property type="protein sequence ID" value="MBU7598908.1"/>
    <property type="molecule type" value="Genomic_DNA"/>
</dbReference>
<dbReference type="Pfam" id="PF03771">
    <property type="entry name" value="SPDY"/>
    <property type="match status" value="2"/>
</dbReference>
<evidence type="ECO:0000259" key="1">
    <source>
        <dbReference type="Pfam" id="PF03771"/>
    </source>
</evidence>
<evidence type="ECO:0000313" key="3">
    <source>
        <dbReference type="Proteomes" id="UP000694501"/>
    </source>
</evidence>
<feature type="domain" description="DUF317" evidence="1">
    <location>
        <begin position="201"/>
        <end position="247"/>
    </location>
</feature>
<comment type="caution">
    <text evidence="2">The sequence shown here is derived from an EMBL/GenBank/DDBJ whole genome shotgun (WGS) entry which is preliminary data.</text>
</comment>
<sequence length="266" mass="28036">MEGPLQPERPLGPIPTFGSVQWVGPRHISGDDGCLYDTVADTLSGLGWTALTMVRGRHQRGDDPGVLRSTVLHLGADARRWAQWVLADEPFLLGGLPIGWQVSARASAEGMAHWAAYFTREVPGEAVSAFLLALDATEQPTATLGGPDLVVSATTANGWIPDADEPAAAADPMYVSHLSLGEVPPLIQDGDPRSAVPEADGPGLQGWQAWSEPTAGGPYLWAASFSSSVPHDLVAAFAAALSSTAPVLRRRLPESTRDRLLRAPAG</sequence>
<protein>
    <submittedName>
        <fullName evidence="2">DUF317 domain-containing protein</fullName>
    </submittedName>
</protein>
<evidence type="ECO:0000313" key="2">
    <source>
        <dbReference type="EMBL" id="MBU7598908.1"/>
    </source>
</evidence>
<dbReference type="Proteomes" id="UP000694501">
    <property type="component" value="Unassembled WGS sequence"/>
</dbReference>
<dbReference type="InterPro" id="IPR005523">
    <property type="entry name" value="DUF317_SPDY"/>
</dbReference>